<evidence type="ECO:0000313" key="10">
    <source>
        <dbReference type="Proteomes" id="UP001056708"/>
    </source>
</evidence>
<feature type="chain" id="PRO_5045582812" evidence="8">
    <location>
        <begin position="32"/>
        <end position="428"/>
    </location>
</feature>
<dbReference type="EMBL" id="CP098611">
    <property type="protein sequence ID" value="USR92585.1"/>
    <property type="molecule type" value="Genomic_DNA"/>
</dbReference>
<dbReference type="InterPro" id="IPR010664">
    <property type="entry name" value="LipoPS_assembly_LptC-rel"/>
</dbReference>
<evidence type="ECO:0000256" key="7">
    <source>
        <dbReference type="SAM" id="MobiDB-lite"/>
    </source>
</evidence>
<keyword evidence="4" id="KW-1133">Transmembrane helix</keyword>
<evidence type="ECO:0000256" key="5">
    <source>
        <dbReference type="ARBA" id="ARBA00023136"/>
    </source>
</evidence>
<dbReference type="Proteomes" id="UP001056708">
    <property type="component" value="Chromosome"/>
</dbReference>
<evidence type="ECO:0000256" key="4">
    <source>
        <dbReference type="ARBA" id="ARBA00022989"/>
    </source>
</evidence>
<dbReference type="RefSeq" id="WP_252664737.1">
    <property type="nucleotide sequence ID" value="NZ_CP098611.1"/>
</dbReference>
<feature type="compositionally biased region" description="Acidic residues" evidence="7">
    <location>
        <begin position="238"/>
        <end position="254"/>
    </location>
</feature>
<sequence length="428" mass="47595">MTSICFGSQGRRAIRRSRSLGVLLLSVFVLTACTPTPQSPDSAESIPSQQVDPSLVFENVSLRQVGDDGTVVWVIEAERVTYSGDRQVAQLENVSGQLYRDGEPIYQVEGRSGILEQEDQRMLLGDEVVVIDLRDEVVVRGDRLTWDPRGDRLEIQDNVTATHETAHLQAQQMVFLSDVQHLQAIGDVIANIDEPSLQVMTEELLWQIPEELVLSEVPVQVARYEWLDVPAEAIAPTPDEEEADEEEADGEADREEPPPEPRDLQAVTVTDRAAAESIEVNLETQVARLQENVRLALLEPAVDVASHLLDWDLGEQRLTSDVPLRVTHREKEVVLSGNRGWMSLPDEVFYLQDGVEVLGQNNQAQLTANELTWFIPSETFEAQGNVAYRQVDPPLQLTGPRADGQLEEQTFVVTGGDVVTEVLVNSRP</sequence>
<dbReference type="InterPro" id="IPR052363">
    <property type="entry name" value="LPS_export_LptC"/>
</dbReference>
<keyword evidence="2" id="KW-0997">Cell inner membrane</keyword>
<feature type="signal peptide" evidence="8">
    <location>
        <begin position="1"/>
        <end position="31"/>
    </location>
</feature>
<evidence type="ECO:0000256" key="8">
    <source>
        <dbReference type="SAM" id="SignalP"/>
    </source>
</evidence>
<keyword evidence="8" id="KW-0732">Signal</keyword>
<dbReference type="NCBIfam" id="TIGR04409">
    <property type="entry name" value="LptC_YrbK"/>
    <property type="match status" value="1"/>
</dbReference>
<proteinExistence type="predicted"/>
<dbReference type="PANTHER" id="PTHR37481">
    <property type="entry name" value="LIPOPOLYSACCHARIDE EXPORT SYSTEM PROTEIN LPTC"/>
    <property type="match status" value="1"/>
</dbReference>
<feature type="coiled-coil region" evidence="6">
    <location>
        <begin position="272"/>
        <end position="299"/>
    </location>
</feature>
<keyword evidence="1" id="KW-1003">Cell membrane</keyword>
<evidence type="ECO:0000256" key="3">
    <source>
        <dbReference type="ARBA" id="ARBA00022692"/>
    </source>
</evidence>
<gene>
    <name evidence="9" type="primary">lptC</name>
    <name evidence="9" type="ORF">NEA10_07665</name>
</gene>
<dbReference type="Gene3D" id="2.60.450.10">
    <property type="entry name" value="Lipopolysaccharide (LPS) transport protein A like domain"/>
    <property type="match status" value="1"/>
</dbReference>
<feature type="region of interest" description="Disordered" evidence="7">
    <location>
        <begin position="232"/>
        <end position="265"/>
    </location>
</feature>
<protein>
    <submittedName>
        <fullName evidence="9">LPS export ABC transporter periplasmic protein LptC</fullName>
    </submittedName>
</protein>
<dbReference type="PANTHER" id="PTHR37481:SF1">
    <property type="entry name" value="LIPOPOLYSACCHARIDE EXPORT SYSTEM PROTEIN LPTC"/>
    <property type="match status" value="1"/>
</dbReference>
<dbReference type="InterPro" id="IPR026265">
    <property type="entry name" value="LptC"/>
</dbReference>
<keyword evidence="5" id="KW-0472">Membrane</keyword>
<evidence type="ECO:0000256" key="2">
    <source>
        <dbReference type="ARBA" id="ARBA00022519"/>
    </source>
</evidence>
<evidence type="ECO:0000313" key="9">
    <source>
        <dbReference type="EMBL" id="USR92585.1"/>
    </source>
</evidence>
<organism evidence="9 10">
    <name type="scientific">Phormidium yuhuli AB48</name>
    <dbReference type="NCBI Taxonomy" id="2940671"/>
    <lineage>
        <taxon>Bacteria</taxon>
        <taxon>Bacillati</taxon>
        <taxon>Cyanobacteriota</taxon>
        <taxon>Cyanophyceae</taxon>
        <taxon>Oscillatoriophycideae</taxon>
        <taxon>Oscillatoriales</taxon>
        <taxon>Oscillatoriaceae</taxon>
        <taxon>Phormidium</taxon>
        <taxon>Phormidium yuhuli</taxon>
    </lineage>
</organism>
<accession>A0ABY5AU73</accession>
<keyword evidence="10" id="KW-1185">Reference proteome</keyword>
<name>A0ABY5AU73_9CYAN</name>
<evidence type="ECO:0000256" key="6">
    <source>
        <dbReference type="SAM" id="Coils"/>
    </source>
</evidence>
<keyword evidence="3" id="KW-0812">Transmembrane</keyword>
<dbReference type="Pfam" id="PF06835">
    <property type="entry name" value="LptC"/>
    <property type="match status" value="1"/>
</dbReference>
<keyword evidence="6" id="KW-0175">Coiled coil</keyword>
<evidence type="ECO:0000256" key="1">
    <source>
        <dbReference type="ARBA" id="ARBA00022475"/>
    </source>
</evidence>
<reference evidence="9" key="1">
    <citation type="submission" date="2022-06" db="EMBL/GenBank/DDBJ databases">
        <title>Genome sequence of Phormidium yuhuli AB48 isolated from an industrial photobioreactor environment.</title>
        <authorList>
            <person name="Qiu Y."/>
            <person name="Noonan A.J.C."/>
            <person name="Dofher K."/>
            <person name="Koch M."/>
            <person name="Kieft B."/>
            <person name="Lin X."/>
            <person name="Ziels R.M."/>
            <person name="Hallam S.J."/>
        </authorList>
    </citation>
    <scope>NUCLEOTIDE SEQUENCE</scope>
    <source>
        <strain evidence="9">AB48</strain>
    </source>
</reference>